<dbReference type="RefSeq" id="WP_053071450.1">
    <property type="nucleotide sequence ID" value="NZ_CM003349.1"/>
</dbReference>
<evidence type="ECO:0000313" key="2">
    <source>
        <dbReference type="Proteomes" id="UP000027937"/>
    </source>
</evidence>
<accession>A0ABR4TCC6</accession>
<protein>
    <submittedName>
        <fullName evidence="1">Uncharacterized protein</fullName>
    </submittedName>
</protein>
<comment type="caution">
    <text evidence="1">The sequence shown here is derived from an EMBL/GenBank/DDBJ whole genome shotgun (WGS) entry which is preliminary data.</text>
</comment>
<keyword evidence="2" id="KW-1185">Reference proteome</keyword>
<sequence>MKITCNELADIIYNETCRSSCELFHSIEDLIEYLYENNNKSIEIPNPYVGTKLYGFCNGYFGRDSYEDKVIEYIGEDYIVARDSRDVVLLAYFNNRNEIEYYIKKWSDEDNEYE</sequence>
<dbReference type="EMBL" id="JENX01000125">
    <property type="protein sequence ID" value="KEI14091.1"/>
    <property type="molecule type" value="Genomic_DNA"/>
</dbReference>
<reference evidence="2" key="1">
    <citation type="journal article" date="2014" name="PLoS ONE">
        <title>Plasmidome interchange between Clostridium botulinum, Clostridium novyi and Clostridium haemolyticum converts strains of independent lineages into distinctly different pathogens.</title>
        <authorList>
            <person name="Skarin H."/>
            <person name="Segerman B."/>
        </authorList>
    </citation>
    <scope>NUCLEOTIDE SEQUENCE [LARGE SCALE GENOMIC DNA]</scope>
    <source>
        <strain evidence="2">NCTC 9693</strain>
    </source>
</reference>
<keyword evidence="1" id="KW-0614">Plasmid</keyword>
<organism evidence="1 2">
    <name type="scientific">Clostridium haemolyticum NCTC 9693</name>
    <dbReference type="NCBI Taxonomy" id="1443114"/>
    <lineage>
        <taxon>Bacteria</taxon>
        <taxon>Bacillati</taxon>
        <taxon>Bacillota</taxon>
        <taxon>Clostridia</taxon>
        <taxon>Eubacteriales</taxon>
        <taxon>Clostridiaceae</taxon>
        <taxon>Clostridium</taxon>
    </lineage>
</organism>
<dbReference type="Proteomes" id="UP000027937">
    <property type="component" value="Plasmid p1Ch9693"/>
</dbReference>
<name>A0ABR4TCC6_CLOHA</name>
<evidence type="ECO:0000313" key="1">
    <source>
        <dbReference type="EMBL" id="KEI14091.1"/>
    </source>
</evidence>
<gene>
    <name evidence="1" type="ORF">Z960_p0097</name>
</gene>
<proteinExistence type="predicted"/>
<geneLocation type="plasmid" evidence="1 2">
    <name>p1Ch9693</name>
</geneLocation>